<dbReference type="EMBL" id="JAPYKO010000003">
    <property type="protein sequence ID" value="MEI9401968.1"/>
    <property type="molecule type" value="Genomic_DNA"/>
</dbReference>
<dbReference type="PANTHER" id="PTHR37936">
    <property type="entry name" value="TRANSPOSASE INSC FOR INSERTION ELEMENT IS2A-RELATED"/>
    <property type="match status" value="1"/>
</dbReference>
<keyword evidence="2" id="KW-1185">Reference proteome</keyword>
<comment type="caution">
    <text evidence="1">The sequence shown here is derived from an EMBL/GenBank/DDBJ whole genome shotgun (WGS) entry which is preliminary data.</text>
</comment>
<accession>A0ABU8K898</accession>
<dbReference type="Pfam" id="PF01527">
    <property type="entry name" value="HTH_Tnp_1"/>
    <property type="match status" value="1"/>
</dbReference>
<dbReference type="RefSeq" id="WP_337092289.1">
    <property type="nucleotide sequence ID" value="NZ_JAPYKO010000003.1"/>
</dbReference>
<evidence type="ECO:0000313" key="2">
    <source>
        <dbReference type="Proteomes" id="UP001366503"/>
    </source>
</evidence>
<organism evidence="1 2">
    <name type="scientific">Mesorhizobium argentiipisi</name>
    <dbReference type="NCBI Taxonomy" id="3015175"/>
    <lineage>
        <taxon>Bacteria</taxon>
        <taxon>Pseudomonadati</taxon>
        <taxon>Pseudomonadota</taxon>
        <taxon>Alphaproteobacteria</taxon>
        <taxon>Hyphomicrobiales</taxon>
        <taxon>Phyllobacteriaceae</taxon>
        <taxon>Mesorhizobium</taxon>
    </lineage>
</organism>
<protein>
    <submittedName>
        <fullName evidence="1">Transposase</fullName>
    </submittedName>
</protein>
<sequence length="116" mass="12595">MSHVTLLNGPERRRWSEEDQWRILAAAFAPGSTVAAVARQYDVATSLIYKWRRTMRARGTGFAEVVVVPDEPVAASRPAAPSAVIELEIAGKVRLRIPLTTRPTLAAAMVKALGVS</sequence>
<dbReference type="SUPFAM" id="SSF48295">
    <property type="entry name" value="TrpR-like"/>
    <property type="match status" value="1"/>
</dbReference>
<name>A0ABU8K898_9HYPH</name>
<evidence type="ECO:0000313" key="1">
    <source>
        <dbReference type="EMBL" id="MEI9401968.1"/>
    </source>
</evidence>
<reference evidence="1 2" key="1">
    <citation type="submission" date="2022-12" db="EMBL/GenBank/DDBJ databases">
        <authorList>
            <person name="Muema E."/>
        </authorList>
    </citation>
    <scope>NUCLEOTIDE SEQUENCE [LARGE SCALE GENOMIC DNA]</scope>
    <source>
        <strain evidence="2">1330</strain>
    </source>
</reference>
<dbReference type="InterPro" id="IPR010921">
    <property type="entry name" value="Trp_repressor/repl_initiator"/>
</dbReference>
<dbReference type="NCBIfam" id="NF047595">
    <property type="entry name" value="IS66_ISRel24_TnpA"/>
    <property type="match status" value="1"/>
</dbReference>
<proteinExistence type="predicted"/>
<dbReference type="InterPro" id="IPR002514">
    <property type="entry name" value="Transposase_8"/>
</dbReference>
<gene>
    <name evidence="1" type="ORF">O7A05_07245</name>
</gene>
<dbReference type="Proteomes" id="UP001366503">
    <property type="component" value="Unassembled WGS sequence"/>
</dbReference>
<dbReference type="PANTHER" id="PTHR37936:SF3">
    <property type="entry name" value="TRANSPOSASE INSC FOR INSERTION ELEMENT IS2A-RELATED"/>
    <property type="match status" value="1"/>
</dbReference>